<reference evidence="1 2" key="1">
    <citation type="journal article" date="2020" name="BMC Genomics">
        <title>Intraspecific diversification of the crop wild relative Brassica cretica Lam. using demographic model selection.</title>
        <authorList>
            <person name="Kioukis A."/>
            <person name="Michalopoulou V.A."/>
            <person name="Briers L."/>
            <person name="Pirintsos S."/>
            <person name="Studholme D.J."/>
            <person name="Pavlidis P."/>
            <person name="Sarris P.F."/>
        </authorList>
    </citation>
    <scope>NUCLEOTIDE SEQUENCE [LARGE SCALE GENOMIC DNA]</scope>
    <source>
        <strain evidence="2">cv. PFS-1207/04</strain>
    </source>
</reference>
<sequence length="191" mass="21410">MIGGALGQFQGLRIGVTARGRLRAVMPRRKTVSLTFMKGFRGSERRITILKRKQNTGKDREDRERGGRSFKKNDRGVCSSFWCGIKEKPWEGLYRLSLCAVEPCTDGERLDGMRLGLCIGMVSAIQERESVEAMMDWCDVWIQSLDHVEEPLNRRLGYAELERAVSTGYGSRVTVSEAVIGSLVLECDSDG</sequence>
<name>A0ABQ7E9N8_BRACR</name>
<keyword evidence="2" id="KW-1185">Reference proteome</keyword>
<evidence type="ECO:0000313" key="2">
    <source>
        <dbReference type="Proteomes" id="UP000266723"/>
    </source>
</evidence>
<comment type="caution">
    <text evidence="1">The sequence shown here is derived from an EMBL/GenBank/DDBJ whole genome shotgun (WGS) entry which is preliminary data.</text>
</comment>
<accession>A0ABQ7E9N8</accession>
<gene>
    <name evidence="1" type="ORF">DY000_02023133</name>
</gene>
<dbReference type="EMBL" id="QGKV02000299">
    <property type="protein sequence ID" value="KAF3593426.1"/>
    <property type="molecule type" value="Genomic_DNA"/>
</dbReference>
<protein>
    <submittedName>
        <fullName evidence="1">Uncharacterized protein</fullName>
    </submittedName>
</protein>
<proteinExistence type="predicted"/>
<organism evidence="1 2">
    <name type="scientific">Brassica cretica</name>
    <name type="common">Mustard</name>
    <dbReference type="NCBI Taxonomy" id="69181"/>
    <lineage>
        <taxon>Eukaryota</taxon>
        <taxon>Viridiplantae</taxon>
        <taxon>Streptophyta</taxon>
        <taxon>Embryophyta</taxon>
        <taxon>Tracheophyta</taxon>
        <taxon>Spermatophyta</taxon>
        <taxon>Magnoliopsida</taxon>
        <taxon>eudicotyledons</taxon>
        <taxon>Gunneridae</taxon>
        <taxon>Pentapetalae</taxon>
        <taxon>rosids</taxon>
        <taxon>malvids</taxon>
        <taxon>Brassicales</taxon>
        <taxon>Brassicaceae</taxon>
        <taxon>Brassiceae</taxon>
        <taxon>Brassica</taxon>
    </lineage>
</organism>
<dbReference type="Proteomes" id="UP000266723">
    <property type="component" value="Unassembled WGS sequence"/>
</dbReference>
<evidence type="ECO:0000313" key="1">
    <source>
        <dbReference type="EMBL" id="KAF3593426.1"/>
    </source>
</evidence>